<evidence type="ECO:0000256" key="4">
    <source>
        <dbReference type="ARBA" id="ARBA00022692"/>
    </source>
</evidence>
<name>A0A0U1DG14_9MYCO</name>
<dbReference type="Pfam" id="PF07681">
    <property type="entry name" value="DoxX"/>
    <property type="match status" value="1"/>
</dbReference>
<dbReference type="GO" id="GO:0005886">
    <property type="term" value="C:plasma membrane"/>
    <property type="evidence" value="ECO:0007669"/>
    <property type="project" value="UniProtKB-SubCell"/>
</dbReference>
<feature type="transmembrane region" description="Helical" evidence="7">
    <location>
        <begin position="60"/>
        <end position="81"/>
    </location>
</feature>
<evidence type="ECO:0000256" key="7">
    <source>
        <dbReference type="SAM" id="Phobius"/>
    </source>
</evidence>
<dbReference type="InterPro" id="IPR032808">
    <property type="entry name" value="DoxX"/>
</dbReference>
<feature type="transmembrane region" description="Helical" evidence="7">
    <location>
        <begin position="129"/>
        <end position="152"/>
    </location>
</feature>
<evidence type="ECO:0000256" key="6">
    <source>
        <dbReference type="ARBA" id="ARBA00023136"/>
    </source>
</evidence>
<sequence length="164" mass="17344">MISPGSRLAPALSTRAPAAVVLIRFYVGLVFLCEGVLKFLRPAALGTGRFEKAGIPAPAFFSTLDGAFEIGCGTLILLGLLTRLAAAPMIVDMLGALLITKLPLLCCQAPLFGREHGWWDFIHESRVDLAQLCGSLFLLFAGAGTLSLDAWLTGSALRSPPTTT</sequence>
<dbReference type="EMBL" id="CTEC01000002">
    <property type="protein sequence ID" value="CQD15542.1"/>
    <property type="molecule type" value="Genomic_DNA"/>
</dbReference>
<keyword evidence="9" id="KW-1185">Reference proteome</keyword>
<evidence type="ECO:0000256" key="3">
    <source>
        <dbReference type="ARBA" id="ARBA00022475"/>
    </source>
</evidence>
<keyword evidence="5 7" id="KW-1133">Transmembrane helix</keyword>
<evidence type="ECO:0000256" key="5">
    <source>
        <dbReference type="ARBA" id="ARBA00022989"/>
    </source>
</evidence>
<reference evidence="9" key="1">
    <citation type="submission" date="2015-03" db="EMBL/GenBank/DDBJ databases">
        <authorList>
            <person name="Urmite Genomes"/>
        </authorList>
    </citation>
    <scope>NUCLEOTIDE SEQUENCE [LARGE SCALE GENOMIC DNA]</scope>
    <source>
        <strain evidence="9">CSUR P1344</strain>
    </source>
</reference>
<comment type="subcellular location">
    <subcellularLocation>
        <location evidence="1">Cell membrane</location>
        <topology evidence="1">Multi-pass membrane protein</topology>
    </subcellularLocation>
</comment>
<proteinExistence type="inferred from homology"/>
<feature type="transmembrane region" description="Helical" evidence="7">
    <location>
        <begin position="21"/>
        <end position="40"/>
    </location>
</feature>
<dbReference type="Proteomes" id="UP000199601">
    <property type="component" value="Unassembled WGS sequence"/>
</dbReference>
<evidence type="ECO:0000313" key="9">
    <source>
        <dbReference type="Proteomes" id="UP000199601"/>
    </source>
</evidence>
<protein>
    <submittedName>
        <fullName evidence="8">DoxX family protein</fullName>
    </submittedName>
</protein>
<dbReference type="AlphaFoldDB" id="A0A0U1DG14"/>
<comment type="similarity">
    <text evidence="2">Belongs to the DoxX family.</text>
</comment>
<dbReference type="PANTHER" id="PTHR33452">
    <property type="entry name" value="OXIDOREDUCTASE CATD-RELATED"/>
    <property type="match status" value="1"/>
</dbReference>
<dbReference type="InterPro" id="IPR051907">
    <property type="entry name" value="DoxX-like_oxidoreductase"/>
</dbReference>
<evidence type="ECO:0000313" key="8">
    <source>
        <dbReference type="EMBL" id="CQD15542.1"/>
    </source>
</evidence>
<accession>A0A0U1DG14</accession>
<organism evidence="8 9">
    <name type="scientific">Mycobacterium europaeum</name>
    <dbReference type="NCBI Taxonomy" id="761804"/>
    <lineage>
        <taxon>Bacteria</taxon>
        <taxon>Bacillati</taxon>
        <taxon>Actinomycetota</taxon>
        <taxon>Actinomycetes</taxon>
        <taxon>Mycobacteriales</taxon>
        <taxon>Mycobacteriaceae</taxon>
        <taxon>Mycobacterium</taxon>
        <taxon>Mycobacterium simiae complex</taxon>
    </lineage>
</organism>
<keyword evidence="3" id="KW-1003">Cell membrane</keyword>
<evidence type="ECO:0000256" key="1">
    <source>
        <dbReference type="ARBA" id="ARBA00004651"/>
    </source>
</evidence>
<gene>
    <name evidence="8" type="ORF">BN000_03242</name>
</gene>
<evidence type="ECO:0000256" key="2">
    <source>
        <dbReference type="ARBA" id="ARBA00006679"/>
    </source>
</evidence>
<keyword evidence="4 7" id="KW-0812">Transmembrane</keyword>
<dbReference type="RefSeq" id="WP_090421848.1">
    <property type="nucleotide sequence ID" value="NZ_CTEC01000002.1"/>
</dbReference>
<keyword evidence="6 7" id="KW-0472">Membrane</keyword>
<dbReference type="PANTHER" id="PTHR33452:SF1">
    <property type="entry name" value="INNER MEMBRANE PROTEIN YPHA-RELATED"/>
    <property type="match status" value="1"/>
</dbReference>
<feature type="transmembrane region" description="Helical" evidence="7">
    <location>
        <begin position="93"/>
        <end position="113"/>
    </location>
</feature>